<accession>A0ABT7FC96</accession>
<gene>
    <name evidence="1" type="ORF">QO034_06435</name>
</gene>
<dbReference type="RefSeq" id="WP_284484676.1">
    <property type="nucleotide sequence ID" value="NZ_JASNJE010000005.1"/>
</dbReference>
<reference evidence="1 2" key="1">
    <citation type="submission" date="2023-05" db="EMBL/GenBank/DDBJ databases">
        <title>Sedimentitalea sp. nov. JM2-8.</title>
        <authorList>
            <person name="Huang J."/>
        </authorList>
    </citation>
    <scope>NUCLEOTIDE SEQUENCE [LARGE SCALE GENOMIC DNA]</scope>
    <source>
        <strain evidence="1 2">JM2-8</strain>
    </source>
</reference>
<dbReference type="InterPro" id="IPR009363">
    <property type="entry name" value="Phage_Mu_Gp16"/>
</dbReference>
<dbReference type="Pfam" id="PF06252">
    <property type="entry name" value="GemA"/>
    <property type="match status" value="1"/>
</dbReference>
<name>A0ABT7FC96_9RHOB</name>
<evidence type="ECO:0000313" key="2">
    <source>
        <dbReference type="Proteomes" id="UP001227126"/>
    </source>
</evidence>
<dbReference type="Proteomes" id="UP001227126">
    <property type="component" value="Unassembled WGS sequence"/>
</dbReference>
<proteinExistence type="predicted"/>
<sequence length="151" mass="17307">MTRQTQRLIHVGCRALAMDQEDRRALQLAVTGKESMSDMSEAELKAVLNRLKENGFKPELKGRKGHVSAPRADLRLVHVLWRKLGDAGELERPGRGGLNAFIRSRFEKNWGTVPADIDMLREHEKIDQVIQALKAWGERAGIDFDWEDHRR</sequence>
<keyword evidence="2" id="KW-1185">Reference proteome</keyword>
<evidence type="ECO:0000313" key="1">
    <source>
        <dbReference type="EMBL" id="MDK3072741.1"/>
    </source>
</evidence>
<comment type="caution">
    <text evidence="1">The sequence shown here is derived from an EMBL/GenBank/DDBJ whole genome shotgun (WGS) entry which is preliminary data.</text>
</comment>
<protein>
    <submittedName>
        <fullName evidence="1">Regulatory protein GemA</fullName>
    </submittedName>
</protein>
<dbReference type="EMBL" id="JASNJE010000005">
    <property type="protein sequence ID" value="MDK3072741.1"/>
    <property type="molecule type" value="Genomic_DNA"/>
</dbReference>
<organism evidence="1 2">
    <name type="scientific">Sedimentitalea xiamensis</name>
    <dbReference type="NCBI Taxonomy" id="3050037"/>
    <lineage>
        <taxon>Bacteria</taxon>
        <taxon>Pseudomonadati</taxon>
        <taxon>Pseudomonadota</taxon>
        <taxon>Alphaproteobacteria</taxon>
        <taxon>Rhodobacterales</taxon>
        <taxon>Paracoccaceae</taxon>
        <taxon>Sedimentitalea</taxon>
    </lineage>
</organism>